<name>A0A7G9YRZ2_9EURY</name>
<dbReference type="AlphaFoldDB" id="A0A7G9YRZ2"/>
<feature type="transmembrane region" description="Helical" evidence="1">
    <location>
        <begin position="66"/>
        <end position="86"/>
    </location>
</feature>
<dbReference type="InterPro" id="IPR002798">
    <property type="entry name" value="SpoIIM-like"/>
</dbReference>
<evidence type="ECO:0008006" key="3">
    <source>
        <dbReference type="Google" id="ProtNLM"/>
    </source>
</evidence>
<feature type="transmembrane region" description="Helical" evidence="1">
    <location>
        <begin position="166"/>
        <end position="193"/>
    </location>
</feature>
<gene>
    <name evidence="2" type="ORF">HMJGLFMP_00018</name>
</gene>
<evidence type="ECO:0000256" key="1">
    <source>
        <dbReference type="SAM" id="Phobius"/>
    </source>
</evidence>
<proteinExistence type="predicted"/>
<dbReference type="PANTHER" id="PTHR35337">
    <property type="entry name" value="SLR1478 PROTEIN"/>
    <property type="match status" value="1"/>
</dbReference>
<evidence type="ECO:0000313" key="2">
    <source>
        <dbReference type="EMBL" id="QNO50776.1"/>
    </source>
</evidence>
<reference evidence="2" key="1">
    <citation type="submission" date="2020-06" db="EMBL/GenBank/DDBJ databases">
        <title>Unique genomic features of the anaerobic methanotrophic archaea.</title>
        <authorList>
            <person name="Chadwick G.L."/>
            <person name="Skennerton C.T."/>
            <person name="Laso-Perez R."/>
            <person name="Leu A.O."/>
            <person name="Speth D.R."/>
            <person name="Yu H."/>
            <person name="Morgan-Lang C."/>
            <person name="Hatzenpichler R."/>
            <person name="Goudeau D."/>
            <person name="Malmstrom R."/>
            <person name="Brazelton W.J."/>
            <person name="Woyke T."/>
            <person name="Hallam S.J."/>
            <person name="Tyson G.W."/>
            <person name="Wegener G."/>
            <person name="Boetius A."/>
            <person name="Orphan V."/>
        </authorList>
    </citation>
    <scope>NUCLEOTIDE SEQUENCE</scope>
</reference>
<accession>A0A7G9YRZ2</accession>
<keyword evidence="1" id="KW-0812">Transmembrane</keyword>
<dbReference type="EMBL" id="MT631451">
    <property type="protein sequence ID" value="QNO50776.1"/>
    <property type="molecule type" value="Genomic_DNA"/>
</dbReference>
<feature type="transmembrane region" description="Helical" evidence="1">
    <location>
        <begin position="119"/>
        <end position="145"/>
    </location>
</feature>
<protein>
    <recommendedName>
        <fullName evidence="3">Stage II sporulation protein M</fullName>
    </recommendedName>
</protein>
<feature type="transmembrane region" description="Helical" evidence="1">
    <location>
        <begin position="93"/>
        <end position="113"/>
    </location>
</feature>
<organism evidence="2">
    <name type="scientific">Candidatus Methanophagaceae archaeon ANME-1 ERB6</name>
    <dbReference type="NCBI Taxonomy" id="2759912"/>
    <lineage>
        <taxon>Archaea</taxon>
        <taxon>Methanobacteriati</taxon>
        <taxon>Methanobacteriota</taxon>
        <taxon>Stenosarchaea group</taxon>
        <taxon>Methanomicrobia</taxon>
        <taxon>Candidatus Methanophagales</taxon>
        <taxon>Candidatus Methanophagaceae</taxon>
    </lineage>
</organism>
<keyword evidence="1" id="KW-1133">Transmembrane helix</keyword>
<dbReference type="Pfam" id="PF01944">
    <property type="entry name" value="SpoIIM"/>
    <property type="match status" value="1"/>
</dbReference>
<keyword evidence="1" id="KW-0472">Membrane</keyword>
<feature type="transmembrane region" description="Helical" evidence="1">
    <location>
        <begin position="15"/>
        <end position="37"/>
    </location>
</feature>
<dbReference type="PANTHER" id="PTHR35337:SF1">
    <property type="entry name" value="SLR1478 PROTEIN"/>
    <property type="match status" value="1"/>
</dbReference>
<sequence length="194" mass="22124">MEEEKLSVREYLYSIRFYVLLVSVVFVGSIIVGYAGFLSEIFNVPLEWIQQLSENLKDSTHEYPKWIIFLAFFAVLFLNNSFTCFLDIILGPLIGIFPLFSVFINGGLLGWFAKEQGLIIFLAIVPHGMFEIPAFLLSTSIGLRLGREVLKRKGDRDLKRELRNGLRVFLILVLPLLFFAALIESVLIVATLFL</sequence>